<name>K0B0C7_GOTA9</name>
<feature type="domain" description="CRM" evidence="3">
    <location>
        <begin position="1"/>
        <end position="96"/>
    </location>
</feature>
<protein>
    <submittedName>
        <fullName evidence="4">RNA-binding protein</fullName>
    </submittedName>
</protein>
<dbReference type="PATRIC" id="fig|1128398.3.peg.2041"/>
<dbReference type="RefSeq" id="WP_014968120.1">
    <property type="nucleotide sequence ID" value="NC_018664.1"/>
</dbReference>
<organism evidence="4 5">
    <name type="scientific">Gottschalkia acidurici (strain ATCC 7906 / DSM 604 / BCRC 14475 / CIP 104303 / KCTC 5404 / NCIMB 10678 / 9a)</name>
    <name type="common">Clostridium acidurici</name>
    <dbReference type="NCBI Taxonomy" id="1128398"/>
    <lineage>
        <taxon>Bacteria</taxon>
        <taxon>Bacillati</taxon>
        <taxon>Bacillota</taxon>
        <taxon>Tissierellia</taxon>
        <taxon>Tissierellales</taxon>
        <taxon>Gottschalkiaceae</taxon>
        <taxon>Gottschalkia</taxon>
    </lineage>
</organism>
<evidence type="ECO:0000256" key="2">
    <source>
        <dbReference type="PROSITE-ProRule" id="PRU00626"/>
    </source>
</evidence>
<proteinExistence type="predicted"/>
<dbReference type="OrthoDB" id="9797519at2"/>
<dbReference type="NCBIfam" id="TIGR00253">
    <property type="entry name" value="RNA_bind_YhbY"/>
    <property type="match status" value="1"/>
</dbReference>
<accession>K0B0C7</accession>
<dbReference type="AlphaFoldDB" id="K0B0C7"/>
<dbReference type="InterPro" id="IPR051925">
    <property type="entry name" value="RNA-binding_domain"/>
</dbReference>
<dbReference type="PANTHER" id="PTHR40065">
    <property type="entry name" value="RNA-BINDING PROTEIN YHBY"/>
    <property type="match status" value="1"/>
</dbReference>
<evidence type="ECO:0000259" key="3">
    <source>
        <dbReference type="PROSITE" id="PS51295"/>
    </source>
</evidence>
<dbReference type="PROSITE" id="PS51295">
    <property type="entry name" value="CRM"/>
    <property type="match status" value="1"/>
</dbReference>
<evidence type="ECO:0000313" key="4">
    <source>
        <dbReference type="EMBL" id="AFS78984.1"/>
    </source>
</evidence>
<dbReference type="Pfam" id="PF01985">
    <property type="entry name" value="CRS1_YhbY"/>
    <property type="match status" value="1"/>
</dbReference>
<evidence type="ECO:0000256" key="1">
    <source>
        <dbReference type="ARBA" id="ARBA00022884"/>
    </source>
</evidence>
<keyword evidence="1 2" id="KW-0694">RNA-binding</keyword>
<dbReference type="EMBL" id="CP003326">
    <property type="protein sequence ID" value="AFS78984.1"/>
    <property type="molecule type" value="Genomic_DNA"/>
</dbReference>
<sequence>MITSKQRSYLKSLAHNIEPLFQLGKYGVSENFLKQVDEALEARELIKIKILNNSELEAKEVANEISEQLRAEFVQSIGNRFVIYRESKEKKKIELPRK</sequence>
<evidence type="ECO:0000313" key="5">
    <source>
        <dbReference type="Proteomes" id="UP000006094"/>
    </source>
</evidence>
<dbReference type="GO" id="GO:0003723">
    <property type="term" value="F:RNA binding"/>
    <property type="evidence" value="ECO:0007669"/>
    <property type="project" value="UniProtKB-UniRule"/>
</dbReference>
<gene>
    <name evidence="4" type="ordered locus">Curi_c19800</name>
</gene>
<keyword evidence="5" id="KW-1185">Reference proteome</keyword>
<dbReference type="HOGENOM" id="CLU_095994_1_2_9"/>
<dbReference type="InterPro" id="IPR035920">
    <property type="entry name" value="YhbY-like_sf"/>
</dbReference>
<dbReference type="SMART" id="SM01103">
    <property type="entry name" value="CRS1_YhbY"/>
    <property type="match status" value="1"/>
</dbReference>
<dbReference type="InterPro" id="IPR017924">
    <property type="entry name" value="RNA-binding_YhbY"/>
</dbReference>
<reference evidence="4 5" key="1">
    <citation type="journal article" date="2012" name="PLoS ONE">
        <title>The purine-utilizing bacterium Clostridium acidurici 9a: a genome-guided metabolic reconsideration.</title>
        <authorList>
            <person name="Hartwich K."/>
            <person name="Poehlein A."/>
            <person name="Daniel R."/>
        </authorList>
    </citation>
    <scope>NUCLEOTIDE SEQUENCE [LARGE SCALE GENOMIC DNA]</scope>
    <source>
        <strain evidence="5">ATCC 7906 / DSM 604 / BCRC 14475 / CIP 104303 / KCTC 5404 / NCIMB 10678 / 9a</strain>
    </source>
</reference>
<dbReference type="Proteomes" id="UP000006094">
    <property type="component" value="Chromosome"/>
</dbReference>
<dbReference type="eggNOG" id="COG1534">
    <property type="taxonomic scope" value="Bacteria"/>
</dbReference>
<dbReference type="InterPro" id="IPR001890">
    <property type="entry name" value="RNA-binding_CRM"/>
</dbReference>
<dbReference type="KEGG" id="cad:Curi_c19800"/>
<dbReference type="PANTHER" id="PTHR40065:SF3">
    <property type="entry name" value="RNA-BINDING PROTEIN YHBY"/>
    <property type="match status" value="1"/>
</dbReference>
<dbReference type="SUPFAM" id="SSF75471">
    <property type="entry name" value="YhbY-like"/>
    <property type="match status" value="1"/>
</dbReference>
<dbReference type="STRING" id="1128398.Curi_c19800"/>
<dbReference type="Gene3D" id="3.30.110.60">
    <property type="entry name" value="YhbY-like"/>
    <property type="match status" value="1"/>
</dbReference>